<dbReference type="Gene3D" id="2.60.40.10">
    <property type="entry name" value="Immunoglobulins"/>
    <property type="match status" value="1"/>
</dbReference>
<name>A0ABM7X4A8_9BACT</name>
<dbReference type="Proteomes" id="UP001162891">
    <property type="component" value="Chromosome"/>
</dbReference>
<evidence type="ECO:0000313" key="2">
    <source>
        <dbReference type="Proteomes" id="UP001162891"/>
    </source>
</evidence>
<gene>
    <name evidence="1" type="ORF">AMOR_56390</name>
</gene>
<dbReference type="InterPro" id="IPR013783">
    <property type="entry name" value="Ig-like_fold"/>
</dbReference>
<dbReference type="SUPFAM" id="SSF117074">
    <property type="entry name" value="Hypothetical protein PA1324"/>
    <property type="match status" value="1"/>
</dbReference>
<proteinExistence type="predicted"/>
<accession>A0ABM7X4A8</accession>
<reference evidence="2" key="1">
    <citation type="journal article" date="2022" name="Int. J. Syst. Evol. Microbiol.">
        <title>Anaeromyxobacter oryzae sp. nov., Anaeromyxobacter diazotrophicus sp. nov. and Anaeromyxobacter paludicola sp. nov., isolated from paddy soils.</title>
        <authorList>
            <person name="Itoh H."/>
            <person name="Xu Z."/>
            <person name="Mise K."/>
            <person name="Masuda Y."/>
            <person name="Ushijima N."/>
            <person name="Hayakawa C."/>
            <person name="Shiratori Y."/>
            <person name="Senoo K."/>
        </authorList>
    </citation>
    <scope>NUCLEOTIDE SEQUENCE [LARGE SCALE GENOMIC DNA]</scope>
    <source>
        <strain evidence="2">Red232</strain>
    </source>
</reference>
<keyword evidence="2" id="KW-1185">Reference proteome</keyword>
<organism evidence="1 2">
    <name type="scientific">Anaeromyxobacter oryzae</name>
    <dbReference type="NCBI Taxonomy" id="2918170"/>
    <lineage>
        <taxon>Bacteria</taxon>
        <taxon>Pseudomonadati</taxon>
        <taxon>Myxococcota</taxon>
        <taxon>Myxococcia</taxon>
        <taxon>Myxococcales</taxon>
        <taxon>Cystobacterineae</taxon>
        <taxon>Anaeromyxobacteraceae</taxon>
        <taxon>Anaeromyxobacter</taxon>
    </lineage>
</organism>
<dbReference type="PROSITE" id="PS51257">
    <property type="entry name" value="PROKAR_LIPOPROTEIN"/>
    <property type="match status" value="1"/>
</dbReference>
<evidence type="ECO:0000313" key="1">
    <source>
        <dbReference type="EMBL" id="BDG06643.1"/>
    </source>
</evidence>
<dbReference type="EMBL" id="AP025591">
    <property type="protein sequence ID" value="BDG06643.1"/>
    <property type="molecule type" value="Genomic_DNA"/>
</dbReference>
<evidence type="ECO:0008006" key="3">
    <source>
        <dbReference type="Google" id="ProtNLM"/>
    </source>
</evidence>
<sequence>MQTRFGWYSRYVTIAAVAVGLAACSRAERAGERGTVVTQGIVAEAGYTTFDATLGGCLDGVNGVNCNHYAGKEFVYMSGGPTRAGLSDGDYFFAVLAPGAANGGFVDGAEGNLSLDSATDRTFTAGSHEIAYSGPHALGTNPGGRRVIGVAPFADTPNPGGVYILAICQAGATSPSQCKFDAFRIGAGHAFPTVSGMKYYDTNANGRYDDGEPGIGGWAIDFTDEIAGTLLTASDGTFDVTLVADVFTFAERQPLAPTTWMQTGNVESQLGTTGGATATLHSDRTYTLDVVDDSGVTGVYFGNVCLGPGGGKTLGFWSNKNGQALLTAGDLAFLGSDVHLRDASGADFDPASGSAFRAWILGATATNMAYMLSAQLAAMELNVRHGLVSGSALVYAPGATSANPAGFATVEALMDEANASLGANALTVAPCDARKLQEALKNALDAANNDRSFLQPGPESCPTPLF</sequence>
<dbReference type="RefSeq" id="WP_248357092.1">
    <property type="nucleotide sequence ID" value="NZ_AP025591.1"/>
</dbReference>
<protein>
    <recommendedName>
        <fullName evidence="3">Lipoprotein</fullName>
    </recommendedName>
</protein>